<dbReference type="Pfam" id="PF00069">
    <property type="entry name" value="Pkinase"/>
    <property type="match status" value="1"/>
</dbReference>
<dbReference type="InterPro" id="IPR011009">
    <property type="entry name" value="Kinase-like_dom_sf"/>
</dbReference>
<name>A0ABQ3XG03_9ACTN</name>
<dbReference type="PANTHER" id="PTHR43289">
    <property type="entry name" value="MITOGEN-ACTIVATED PROTEIN KINASE KINASE KINASE 20-RELATED"/>
    <property type="match status" value="1"/>
</dbReference>
<dbReference type="EMBL" id="BOMG01000073">
    <property type="protein sequence ID" value="GID57433.1"/>
    <property type="molecule type" value="Genomic_DNA"/>
</dbReference>
<accession>A0ABQ3XG03</accession>
<dbReference type="EC" id="2.7.11.1" evidence="1"/>
<evidence type="ECO:0000256" key="2">
    <source>
        <dbReference type="ARBA" id="ARBA00022527"/>
    </source>
</evidence>
<keyword evidence="6 7" id="KW-0067">ATP-binding</keyword>
<gene>
    <name evidence="9" type="ORF">Aco03nite_058370</name>
</gene>
<reference evidence="9 10" key="1">
    <citation type="submission" date="2021-01" db="EMBL/GenBank/DDBJ databases">
        <title>Whole genome shotgun sequence of Actinoplanes couchii NBRC 106145.</title>
        <authorList>
            <person name="Komaki H."/>
            <person name="Tamura T."/>
        </authorList>
    </citation>
    <scope>NUCLEOTIDE SEQUENCE [LARGE SCALE GENOMIC DNA]</scope>
    <source>
        <strain evidence="9 10">NBRC 106145</strain>
    </source>
</reference>
<dbReference type="InterPro" id="IPR017441">
    <property type="entry name" value="Protein_kinase_ATP_BS"/>
</dbReference>
<dbReference type="InterPro" id="IPR000719">
    <property type="entry name" value="Prot_kinase_dom"/>
</dbReference>
<keyword evidence="5" id="KW-0418">Kinase</keyword>
<dbReference type="Gene3D" id="1.10.510.10">
    <property type="entry name" value="Transferase(Phosphotransferase) domain 1"/>
    <property type="match status" value="1"/>
</dbReference>
<keyword evidence="10" id="KW-1185">Reference proteome</keyword>
<dbReference type="RefSeq" id="WP_203800216.1">
    <property type="nucleotide sequence ID" value="NZ_BAAAQE010000034.1"/>
</dbReference>
<keyword evidence="3" id="KW-0808">Transferase</keyword>
<comment type="caution">
    <text evidence="9">The sequence shown here is derived from an EMBL/GenBank/DDBJ whole genome shotgun (WGS) entry which is preliminary data.</text>
</comment>
<dbReference type="CDD" id="cd14014">
    <property type="entry name" value="STKc_PknB_like"/>
    <property type="match status" value="1"/>
</dbReference>
<evidence type="ECO:0000313" key="10">
    <source>
        <dbReference type="Proteomes" id="UP000612282"/>
    </source>
</evidence>
<proteinExistence type="predicted"/>
<evidence type="ECO:0000256" key="4">
    <source>
        <dbReference type="ARBA" id="ARBA00022741"/>
    </source>
</evidence>
<dbReference type="PANTHER" id="PTHR43289:SF6">
    <property type="entry name" value="SERINE_THREONINE-PROTEIN KINASE NEKL-3"/>
    <property type="match status" value="1"/>
</dbReference>
<evidence type="ECO:0000256" key="3">
    <source>
        <dbReference type="ARBA" id="ARBA00022679"/>
    </source>
</evidence>
<keyword evidence="4 7" id="KW-0547">Nucleotide-binding</keyword>
<dbReference type="InterPro" id="IPR008271">
    <property type="entry name" value="Ser/Thr_kinase_AS"/>
</dbReference>
<evidence type="ECO:0000259" key="8">
    <source>
        <dbReference type="PROSITE" id="PS50011"/>
    </source>
</evidence>
<organism evidence="9 10">
    <name type="scientific">Actinoplanes couchii</name>
    <dbReference type="NCBI Taxonomy" id="403638"/>
    <lineage>
        <taxon>Bacteria</taxon>
        <taxon>Bacillati</taxon>
        <taxon>Actinomycetota</taxon>
        <taxon>Actinomycetes</taxon>
        <taxon>Micromonosporales</taxon>
        <taxon>Micromonosporaceae</taxon>
        <taxon>Actinoplanes</taxon>
    </lineage>
</organism>
<dbReference type="PROSITE" id="PS00108">
    <property type="entry name" value="PROTEIN_KINASE_ST"/>
    <property type="match status" value="1"/>
</dbReference>
<evidence type="ECO:0000256" key="5">
    <source>
        <dbReference type="ARBA" id="ARBA00022777"/>
    </source>
</evidence>
<dbReference type="PROSITE" id="PS50011">
    <property type="entry name" value="PROTEIN_KINASE_DOM"/>
    <property type="match status" value="1"/>
</dbReference>
<dbReference type="Proteomes" id="UP000612282">
    <property type="component" value="Unassembled WGS sequence"/>
</dbReference>
<dbReference type="SUPFAM" id="SSF56112">
    <property type="entry name" value="Protein kinase-like (PK-like)"/>
    <property type="match status" value="1"/>
</dbReference>
<protein>
    <recommendedName>
        <fullName evidence="1">non-specific serine/threonine protein kinase</fullName>
        <ecNumber evidence="1">2.7.11.1</ecNumber>
    </recommendedName>
</protein>
<evidence type="ECO:0000256" key="6">
    <source>
        <dbReference type="ARBA" id="ARBA00022840"/>
    </source>
</evidence>
<evidence type="ECO:0000256" key="7">
    <source>
        <dbReference type="PROSITE-ProRule" id="PRU10141"/>
    </source>
</evidence>
<dbReference type="SMART" id="SM00220">
    <property type="entry name" value="S_TKc"/>
    <property type="match status" value="1"/>
</dbReference>
<dbReference type="PROSITE" id="PS00107">
    <property type="entry name" value="PROTEIN_KINASE_ATP"/>
    <property type="match status" value="1"/>
</dbReference>
<evidence type="ECO:0000256" key="1">
    <source>
        <dbReference type="ARBA" id="ARBA00012513"/>
    </source>
</evidence>
<dbReference type="Gene3D" id="3.30.200.20">
    <property type="entry name" value="Phosphorylase Kinase, domain 1"/>
    <property type="match status" value="1"/>
</dbReference>
<feature type="domain" description="Protein kinase" evidence="8">
    <location>
        <begin position="12"/>
        <end position="268"/>
    </location>
</feature>
<evidence type="ECO:0000313" key="9">
    <source>
        <dbReference type="EMBL" id="GID57433.1"/>
    </source>
</evidence>
<feature type="binding site" evidence="7">
    <location>
        <position position="41"/>
    </location>
    <ligand>
        <name>ATP</name>
        <dbReference type="ChEBI" id="CHEBI:30616"/>
    </ligand>
</feature>
<sequence length="457" mass="48389">MLQAGSQIGNRYLLQKRVGAGGMGEVWLAVDEVLRRTVAVKVMLPSVAGDPDFATRFESEATSMARINHPAVAAIHDFGRDQGVLYLVMEFVDGESLSQRLSRGRLAPDETMRLIEQAAAGLQAVHDQGLVHRDIKPANLLVRRDGTVVITDFGIARHESAGQLTASGAVLGTPTYLSPEQVRGEPAGPVSDVYSLGLVAYECLAGEKPFVGDNPYAVALQRLQGGPRTIKVDLPLTIQAVVERALAVEPKDRWQSARDLAAAARDALTGKPVPSVSLAAPRPESRTPVLLAALAGLLIVVGGGVAWEWVRTSGTPASTSGPVTPAQAATTPDLFTECGTGWCPVEPMCWGGLVANSGVASPPRRTDCAEDHYWETFAAVALPAGGVRIGEDSLITRPDVKTMCNTEFMTSRSRTPAETGKWQVDAWPIPIGSSTMLHCIASSPGGESTGNAFRPES</sequence>
<keyword evidence="2" id="KW-0723">Serine/threonine-protein kinase</keyword>